<feature type="region of interest" description="Disordered" evidence="1">
    <location>
        <begin position="322"/>
        <end position="349"/>
    </location>
</feature>
<feature type="domain" description="DUF3945" evidence="2">
    <location>
        <begin position="364"/>
        <end position="404"/>
    </location>
</feature>
<proteinExistence type="predicted"/>
<protein>
    <submittedName>
        <fullName evidence="4">DUF3945 domain-containing protein</fullName>
    </submittedName>
</protein>
<feature type="domain" description="DUF3945" evidence="2">
    <location>
        <begin position="266"/>
        <end position="323"/>
    </location>
</feature>
<name>A0A414FLH8_9BACT</name>
<dbReference type="Pfam" id="PF13101">
    <property type="entry name" value="DUF3945"/>
    <property type="match status" value="2"/>
</dbReference>
<dbReference type="InterPro" id="IPR025222">
    <property type="entry name" value="DUF3945"/>
</dbReference>
<dbReference type="EMBL" id="QSJG01000038">
    <property type="protein sequence ID" value="RHD49747.1"/>
    <property type="molecule type" value="Genomic_DNA"/>
</dbReference>
<evidence type="ECO:0000313" key="4">
    <source>
        <dbReference type="EMBL" id="RHD49747.1"/>
    </source>
</evidence>
<dbReference type="Proteomes" id="UP000284361">
    <property type="component" value="Unassembled WGS sequence"/>
</dbReference>
<organism evidence="4 5">
    <name type="scientific">Phocaeicola plebeius</name>
    <dbReference type="NCBI Taxonomy" id="310297"/>
    <lineage>
        <taxon>Bacteria</taxon>
        <taxon>Pseudomonadati</taxon>
        <taxon>Bacteroidota</taxon>
        <taxon>Bacteroidia</taxon>
        <taxon>Bacteroidales</taxon>
        <taxon>Bacteroidaceae</taxon>
        <taxon>Phocaeicola</taxon>
    </lineage>
</organism>
<evidence type="ECO:0000256" key="1">
    <source>
        <dbReference type="SAM" id="MobiDB-lite"/>
    </source>
</evidence>
<evidence type="ECO:0000259" key="2">
    <source>
        <dbReference type="Pfam" id="PF13101"/>
    </source>
</evidence>
<evidence type="ECO:0000259" key="3">
    <source>
        <dbReference type="Pfam" id="PF13351"/>
    </source>
</evidence>
<evidence type="ECO:0000313" key="5">
    <source>
        <dbReference type="Proteomes" id="UP000284361"/>
    </source>
</evidence>
<feature type="region of interest" description="Disordered" evidence="1">
    <location>
        <begin position="386"/>
        <end position="518"/>
    </location>
</feature>
<feature type="domain" description="DUF4099" evidence="3">
    <location>
        <begin position="129"/>
        <end position="207"/>
    </location>
</feature>
<feature type="compositionally biased region" description="Basic and acidic residues" evidence="1">
    <location>
        <begin position="490"/>
        <end position="499"/>
    </location>
</feature>
<sequence>MMAEQIKKDEPLVLLSIGADGNLKVVSGMNKDGTLNTVNPTKENSDKFFEINSNGNPLENFMQKFSGQYETPSHIGLYAIMASAVDKISGFLDKIIKVNPDDKVLDPYKVKPEGEAQEQAQGKYQPLDLNKVDWKEAEKLGISADDFRDALKAMAYGHKSPGLVDIKANIDGEEISVKARLSLEQQPDGSIKIQTHPYQQQPDFDKPFMGVKFTDEDIKQFQQTGNGGRVFDLEPVPGGEKVPSLVSLDKLTNRFEAMPLSEINIPQTLKNAPLSEEQQGKLKAGEGVLVEGMDKKVKPGEEPSKIDRIIQYNAANRNFDFRFTPEQREQHRQDRAAKQEQSGEDKPLKARKVGDIWVRPIQGGVELSREQFKQLCDGKPVWVEGMQKPQPKQQEGAKQVEATDKKGQKYNAWVWPDPEKGHVRHTSKHPDQIRAIEAKQAAKEGQNVKPAAGHKTQVAVNNDGKTNEATKHAQGKGEALKSGQTNPTAKQDEKKKAQEQKQSPAAPKKGKSKGVGGL</sequence>
<accession>A0A414FLH8</accession>
<reference evidence="4 5" key="1">
    <citation type="submission" date="2018-08" db="EMBL/GenBank/DDBJ databases">
        <title>A genome reference for cultivated species of the human gut microbiota.</title>
        <authorList>
            <person name="Zou Y."/>
            <person name="Xue W."/>
            <person name="Luo G."/>
        </authorList>
    </citation>
    <scope>NUCLEOTIDE SEQUENCE [LARGE SCALE GENOMIC DNA]</scope>
    <source>
        <strain evidence="4 5">AM31-10</strain>
    </source>
</reference>
<feature type="compositionally biased region" description="Basic and acidic residues" evidence="1">
    <location>
        <begin position="428"/>
        <end position="442"/>
    </location>
</feature>
<dbReference type="Pfam" id="PF13351">
    <property type="entry name" value="DUF4099"/>
    <property type="match status" value="1"/>
</dbReference>
<dbReference type="InterPro" id="IPR025343">
    <property type="entry name" value="DUF4099"/>
</dbReference>
<gene>
    <name evidence="4" type="ORF">DW789_13910</name>
</gene>
<comment type="caution">
    <text evidence="4">The sequence shown here is derived from an EMBL/GenBank/DDBJ whole genome shotgun (WGS) entry which is preliminary data.</text>
</comment>
<dbReference type="AlphaFoldDB" id="A0A414FLH8"/>